<accession>A0A938B455</accession>
<dbReference type="Gene3D" id="3.40.50.2000">
    <property type="entry name" value="Glycogen Phosphorylase B"/>
    <property type="match status" value="1"/>
</dbReference>
<feature type="non-terminal residue" evidence="1">
    <location>
        <position position="345"/>
    </location>
</feature>
<gene>
    <name evidence="1" type="ORF">FJZ47_11200</name>
</gene>
<dbReference type="Gene3D" id="3.40.50.11010">
    <property type="match status" value="1"/>
</dbReference>
<reference evidence="1" key="1">
    <citation type="submission" date="2019-03" db="EMBL/GenBank/DDBJ databases">
        <title>Lake Tanganyika Metagenome-Assembled Genomes (MAGs).</title>
        <authorList>
            <person name="Tran P."/>
        </authorList>
    </citation>
    <scope>NUCLEOTIDE SEQUENCE</scope>
    <source>
        <strain evidence="1">K_DeepCast_65m_m2_066</strain>
    </source>
</reference>
<organism evidence="1 2">
    <name type="scientific">Tectimicrobiota bacterium</name>
    <dbReference type="NCBI Taxonomy" id="2528274"/>
    <lineage>
        <taxon>Bacteria</taxon>
        <taxon>Pseudomonadati</taxon>
        <taxon>Nitrospinota/Tectimicrobiota group</taxon>
        <taxon>Candidatus Tectimicrobiota</taxon>
    </lineage>
</organism>
<protein>
    <submittedName>
        <fullName evidence="1">Glycosyltransferase family 1 protein</fullName>
    </submittedName>
</protein>
<evidence type="ECO:0000313" key="1">
    <source>
        <dbReference type="EMBL" id="MBM3224355.1"/>
    </source>
</evidence>
<name>A0A938B455_UNCTE</name>
<sequence>MRFFPVLSPSRRGRGNMRTPVDTDISLANQTILCLATQAWDAHWTPVQQVMLRLAPHNRVIYFEPFHPPLAWLKKSNSLLKAQRNLPQLREVHPNLLVYRPGYPYLPWNMKQPLAATLNGPIYQAEIRALLRRVGAQNPWLWVFFAQSLSVLNLPFQHVIYDCADEFAAFFPDPAEKRFVEQIDAVLCRRAELVFVGSEPLYATKAPFNPHTYVVNHAADIAHFMRATEPDTVIPEALQAVPRPRIGFVGMVDDVRFDTQLIVQLAENPHYHIVIVGGLLGDTARAFPQQPNIHLFGMQPVSALPAFIKGLDVCLMPYRLNEATRNIYPLKLHEYMATGKPVVTT</sequence>
<dbReference type="Proteomes" id="UP000712673">
    <property type="component" value="Unassembled WGS sequence"/>
</dbReference>
<dbReference type="EMBL" id="VGLS01000306">
    <property type="protein sequence ID" value="MBM3224355.1"/>
    <property type="molecule type" value="Genomic_DNA"/>
</dbReference>
<dbReference type="AlphaFoldDB" id="A0A938B455"/>
<comment type="caution">
    <text evidence="1">The sequence shown here is derived from an EMBL/GenBank/DDBJ whole genome shotgun (WGS) entry which is preliminary data.</text>
</comment>
<proteinExistence type="predicted"/>
<dbReference type="SUPFAM" id="SSF53756">
    <property type="entry name" value="UDP-Glycosyltransferase/glycogen phosphorylase"/>
    <property type="match status" value="1"/>
</dbReference>
<evidence type="ECO:0000313" key="2">
    <source>
        <dbReference type="Proteomes" id="UP000712673"/>
    </source>
</evidence>
<dbReference type="Pfam" id="PF13692">
    <property type="entry name" value="Glyco_trans_1_4"/>
    <property type="match status" value="1"/>
</dbReference>